<name>A0A934U5C1_9NOCA</name>
<feature type="transmembrane region" description="Helical" evidence="11">
    <location>
        <begin position="193"/>
        <end position="215"/>
    </location>
</feature>
<evidence type="ECO:0000256" key="12">
    <source>
        <dbReference type="RuleBase" id="RU000483"/>
    </source>
</evidence>
<keyword evidence="10 11" id="KW-0066">ATP synthesis</keyword>
<dbReference type="HAMAP" id="MF_01393">
    <property type="entry name" value="ATP_synth_a_bact"/>
    <property type="match status" value="1"/>
</dbReference>
<dbReference type="Gene3D" id="1.20.120.220">
    <property type="entry name" value="ATP synthase, F0 complex, subunit A"/>
    <property type="match status" value="1"/>
</dbReference>
<keyword evidence="8 11" id="KW-0406">Ion transport</keyword>
<dbReference type="GO" id="GO:0045259">
    <property type="term" value="C:proton-transporting ATP synthase complex"/>
    <property type="evidence" value="ECO:0007669"/>
    <property type="project" value="UniProtKB-KW"/>
</dbReference>
<accession>A0A934U5C1</accession>
<keyword evidence="11" id="KW-1003">Cell membrane</keyword>
<keyword evidence="5 11" id="KW-0812">Transmembrane</keyword>
<dbReference type="InterPro" id="IPR035908">
    <property type="entry name" value="F0_ATP_A_sf"/>
</dbReference>
<evidence type="ECO:0000256" key="6">
    <source>
        <dbReference type="ARBA" id="ARBA00022781"/>
    </source>
</evidence>
<feature type="transmembrane region" description="Helical" evidence="11">
    <location>
        <begin position="137"/>
        <end position="154"/>
    </location>
</feature>
<evidence type="ECO:0000256" key="7">
    <source>
        <dbReference type="ARBA" id="ARBA00022989"/>
    </source>
</evidence>
<dbReference type="NCBIfam" id="TIGR01131">
    <property type="entry name" value="ATP_synt_6_or_A"/>
    <property type="match status" value="1"/>
</dbReference>
<evidence type="ECO:0000313" key="14">
    <source>
        <dbReference type="Proteomes" id="UP000655868"/>
    </source>
</evidence>
<evidence type="ECO:0000313" key="13">
    <source>
        <dbReference type="EMBL" id="MBJ8341207.1"/>
    </source>
</evidence>
<comment type="subcellular location">
    <subcellularLocation>
        <location evidence="11 12">Cell membrane</location>
        <topology evidence="11 12">Multi-pass membrane protein</topology>
    </subcellularLocation>
    <subcellularLocation>
        <location evidence="1">Membrane</location>
        <topology evidence="1">Multi-pass membrane protein</topology>
    </subcellularLocation>
</comment>
<keyword evidence="4 11" id="KW-0138">CF(0)</keyword>
<dbReference type="Proteomes" id="UP000655868">
    <property type="component" value="Unassembled WGS sequence"/>
</dbReference>
<dbReference type="GO" id="GO:0005886">
    <property type="term" value="C:plasma membrane"/>
    <property type="evidence" value="ECO:0007669"/>
    <property type="project" value="UniProtKB-SubCell"/>
</dbReference>
<dbReference type="InterPro" id="IPR000568">
    <property type="entry name" value="ATP_synth_F0_asu"/>
</dbReference>
<protein>
    <recommendedName>
        <fullName evidence="11 12">ATP synthase subunit a</fullName>
    </recommendedName>
    <alternativeName>
        <fullName evidence="11">ATP synthase F0 sector subunit a</fullName>
    </alternativeName>
    <alternativeName>
        <fullName evidence="11">F-ATPase subunit 6</fullName>
    </alternativeName>
</protein>
<evidence type="ECO:0000256" key="5">
    <source>
        <dbReference type="ARBA" id="ARBA00022692"/>
    </source>
</evidence>
<evidence type="ECO:0000256" key="8">
    <source>
        <dbReference type="ARBA" id="ARBA00023065"/>
    </source>
</evidence>
<comment type="function">
    <text evidence="11 12">Key component of the proton channel; it plays a direct role in the translocation of protons across the membrane.</text>
</comment>
<comment type="similarity">
    <text evidence="2 11 12">Belongs to the ATPase A chain family.</text>
</comment>
<proteinExistence type="inferred from homology"/>
<dbReference type="CDD" id="cd00310">
    <property type="entry name" value="ATP-synt_Fo_a_6"/>
    <property type="match status" value="1"/>
</dbReference>
<comment type="caution">
    <text evidence="13">The sequence shown here is derived from an EMBL/GenBank/DDBJ whole genome shotgun (WGS) entry which is preliminary data.</text>
</comment>
<organism evidence="13 14">
    <name type="scientific">Antrihabitans stalagmiti</name>
    <dbReference type="NCBI Taxonomy" id="2799499"/>
    <lineage>
        <taxon>Bacteria</taxon>
        <taxon>Bacillati</taxon>
        <taxon>Actinomycetota</taxon>
        <taxon>Actinomycetes</taxon>
        <taxon>Mycobacteriales</taxon>
        <taxon>Nocardiaceae</taxon>
        <taxon>Antrihabitans</taxon>
    </lineage>
</organism>
<dbReference type="PANTHER" id="PTHR42823">
    <property type="entry name" value="ATP SYNTHASE SUBUNIT A, CHLOROPLASTIC"/>
    <property type="match status" value="1"/>
</dbReference>
<reference evidence="13" key="1">
    <citation type="submission" date="2020-12" db="EMBL/GenBank/DDBJ databases">
        <title>Antrihabitans popcorni sp. nov. and Antrihabitans auranticaus sp. nov., isolated from a larva cave.</title>
        <authorList>
            <person name="Lee S.D."/>
            <person name="Kim I.S."/>
        </authorList>
    </citation>
    <scope>NUCLEOTIDE SEQUENCE</scope>
    <source>
        <strain evidence="13">YC3-6</strain>
    </source>
</reference>
<evidence type="ECO:0000256" key="4">
    <source>
        <dbReference type="ARBA" id="ARBA00022547"/>
    </source>
</evidence>
<feature type="transmembrane region" description="Helical" evidence="11">
    <location>
        <begin position="30"/>
        <end position="48"/>
    </location>
</feature>
<dbReference type="PANTHER" id="PTHR42823:SF3">
    <property type="entry name" value="ATP SYNTHASE SUBUNIT A, CHLOROPLASTIC"/>
    <property type="match status" value="1"/>
</dbReference>
<dbReference type="EMBL" id="JAEMNV010000006">
    <property type="protein sequence ID" value="MBJ8341207.1"/>
    <property type="molecule type" value="Genomic_DNA"/>
</dbReference>
<dbReference type="InterPro" id="IPR023011">
    <property type="entry name" value="ATP_synth_F0_asu_AS"/>
</dbReference>
<gene>
    <name evidence="11" type="primary">atpB</name>
    <name evidence="13" type="ORF">JGU71_20170</name>
</gene>
<dbReference type="PRINTS" id="PR00123">
    <property type="entry name" value="ATPASEA"/>
</dbReference>
<evidence type="ECO:0000256" key="2">
    <source>
        <dbReference type="ARBA" id="ARBA00006810"/>
    </source>
</evidence>
<sequence length="255" mass="28361">MTDQVLAETKIEVGHHIERQLFGLTFNVDTIYGTLIAAAIVLGLAFYLRSKITNGVPNGVQLFFEGVTVQMRSQVESAIGMKVAPFVLPLAVTLFVFILVSNWLAVLPFQFGPVDIGPIYWEHGAELIKPPASDVNYVYALALFVFIFYHIAGAKRRGIFTHLKKLAKGHVAILAPVNIIEEIAKPISLSLRLFGNMFAGGIMIGLIAMFPPYILWGPNAIWKMFDLFVGLIQAFIFALLTILYFSQSMELEDEH</sequence>
<keyword evidence="7 11" id="KW-1133">Transmembrane helix</keyword>
<dbReference type="GO" id="GO:0042777">
    <property type="term" value="P:proton motive force-driven plasma membrane ATP synthesis"/>
    <property type="evidence" value="ECO:0007669"/>
    <property type="project" value="TreeGrafter"/>
</dbReference>
<keyword evidence="14" id="KW-1185">Reference proteome</keyword>
<feature type="transmembrane region" description="Helical" evidence="11">
    <location>
        <begin position="83"/>
        <end position="105"/>
    </location>
</feature>
<dbReference type="PROSITE" id="PS00449">
    <property type="entry name" value="ATPASE_A"/>
    <property type="match status" value="1"/>
</dbReference>
<evidence type="ECO:0000256" key="3">
    <source>
        <dbReference type="ARBA" id="ARBA00022448"/>
    </source>
</evidence>
<dbReference type="GO" id="GO:0046933">
    <property type="term" value="F:proton-transporting ATP synthase activity, rotational mechanism"/>
    <property type="evidence" value="ECO:0007669"/>
    <property type="project" value="UniProtKB-UniRule"/>
</dbReference>
<dbReference type="AlphaFoldDB" id="A0A934U5C1"/>
<keyword evidence="9 11" id="KW-0472">Membrane</keyword>
<keyword evidence="3 11" id="KW-0813">Transport</keyword>
<evidence type="ECO:0000256" key="1">
    <source>
        <dbReference type="ARBA" id="ARBA00004141"/>
    </source>
</evidence>
<dbReference type="RefSeq" id="WP_199706061.1">
    <property type="nucleotide sequence ID" value="NZ_JAEMNV010000006.1"/>
</dbReference>
<dbReference type="Pfam" id="PF00119">
    <property type="entry name" value="ATP-synt_A"/>
    <property type="match status" value="1"/>
</dbReference>
<dbReference type="InterPro" id="IPR045082">
    <property type="entry name" value="ATP_syn_F0_a_bact/chloroplast"/>
</dbReference>
<evidence type="ECO:0000256" key="11">
    <source>
        <dbReference type="HAMAP-Rule" id="MF_01393"/>
    </source>
</evidence>
<evidence type="ECO:0000256" key="9">
    <source>
        <dbReference type="ARBA" id="ARBA00023136"/>
    </source>
</evidence>
<evidence type="ECO:0000256" key="10">
    <source>
        <dbReference type="ARBA" id="ARBA00023310"/>
    </source>
</evidence>
<feature type="transmembrane region" description="Helical" evidence="11">
    <location>
        <begin position="227"/>
        <end position="245"/>
    </location>
</feature>
<keyword evidence="6 11" id="KW-0375">Hydrogen ion transport</keyword>
<dbReference type="SUPFAM" id="SSF81336">
    <property type="entry name" value="F1F0 ATP synthase subunit A"/>
    <property type="match status" value="1"/>
</dbReference>